<dbReference type="PANTHER" id="PTHR43566:SF1">
    <property type="entry name" value="AAA+ ATPASE DOMAIN-CONTAINING PROTEIN"/>
    <property type="match status" value="1"/>
</dbReference>
<proteinExistence type="predicted"/>
<dbReference type="PANTHER" id="PTHR43566">
    <property type="entry name" value="CONSERVED PROTEIN"/>
    <property type="match status" value="1"/>
</dbReference>
<protein>
    <submittedName>
        <fullName evidence="3">Prokaryotic ATPase</fullName>
    </submittedName>
</protein>
<accession>A0A3B0UL88</accession>
<evidence type="ECO:0000259" key="2">
    <source>
        <dbReference type="Pfam" id="PF13635"/>
    </source>
</evidence>
<dbReference type="InterPro" id="IPR025420">
    <property type="entry name" value="DUF4143"/>
</dbReference>
<dbReference type="Pfam" id="PF13635">
    <property type="entry name" value="DUF4143"/>
    <property type="match status" value="1"/>
</dbReference>
<feature type="domain" description="DUF4143" evidence="2">
    <location>
        <begin position="183"/>
        <end position="338"/>
    </location>
</feature>
<dbReference type="InterPro" id="IPR027417">
    <property type="entry name" value="P-loop_NTPase"/>
</dbReference>
<evidence type="ECO:0000313" key="3">
    <source>
        <dbReference type="EMBL" id="VAW27182.1"/>
    </source>
</evidence>
<gene>
    <name evidence="3" type="ORF">MNBD_BACTEROID04-1324</name>
</gene>
<dbReference type="Gene3D" id="3.40.50.300">
    <property type="entry name" value="P-loop containing nucleotide triphosphate hydrolases"/>
    <property type="match status" value="1"/>
</dbReference>
<dbReference type="EMBL" id="UOER01000689">
    <property type="protein sequence ID" value="VAW27182.1"/>
    <property type="molecule type" value="Genomic_DNA"/>
</dbReference>
<dbReference type="Pfam" id="PF13173">
    <property type="entry name" value="AAA_14"/>
    <property type="match status" value="1"/>
</dbReference>
<evidence type="ECO:0000259" key="1">
    <source>
        <dbReference type="Pfam" id="PF13173"/>
    </source>
</evidence>
<sequence>MYQRTIENIISTKIGKGKAIIVVGARQVGKTTLIKDLLKEKKYLFLDADDPSTRKLLTSPNTEQIRSILGEHKIVFIDEAQRIKGIGLTLKIITDQFPSVQLFVSGSSSFDLGNQLNEPLTGRKWEYELFPISWEEFEMKEGYVKAEQQLENRLLYGMYPEVLNDKGNEREVLKNLASSYLYRDILAFSEIRKPEILDNLLLALALQIGNEVNYNELAQTVGVNKITIQKYIDILEKGYIVFRLNSFSRNLRNEIKRNRKIYFYDNGIRNMIIGSFNTLALRTDIGALWENFLISERKKQNVYKNTFARMYFWRTKQQQEVDYVEEKDGKIYGYEFKWKAKSKIKLPETFVKTYNAKTKIIDRTNFREFIKS</sequence>
<dbReference type="InterPro" id="IPR041682">
    <property type="entry name" value="AAA_14"/>
</dbReference>
<dbReference type="AlphaFoldDB" id="A0A3B0UL88"/>
<name>A0A3B0UL88_9ZZZZ</name>
<feature type="domain" description="AAA" evidence="1">
    <location>
        <begin position="18"/>
        <end position="137"/>
    </location>
</feature>
<organism evidence="3">
    <name type="scientific">hydrothermal vent metagenome</name>
    <dbReference type="NCBI Taxonomy" id="652676"/>
    <lineage>
        <taxon>unclassified sequences</taxon>
        <taxon>metagenomes</taxon>
        <taxon>ecological metagenomes</taxon>
    </lineage>
</organism>
<reference evidence="3" key="1">
    <citation type="submission" date="2018-06" db="EMBL/GenBank/DDBJ databases">
        <authorList>
            <person name="Zhirakovskaya E."/>
        </authorList>
    </citation>
    <scope>NUCLEOTIDE SEQUENCE</scope>
</reference>
<dbReference type="SUPFAM" id="SSF52540">
    <property type="entry name" value="P-loop containing nucleoside triphosphate hydrolases"/>
    <property type="match status" value="1"/>
</dbReference>